<keyword evidence="1" id="KW-0812">Transmembrane</keyword>
<keyword evidence="3" id="KW-0378">Hydrolase</keyword>
<keyword evidence="3" id="KW-0645">Protease</keyword>
<dbReference type="KEGG" id="ppsr:I6J18_21495"/>
<feature type="transmembrane region" description="Helical" evidence="1">
    <location>
        <begin position="145"/>
        <end position="161"/>
    </location>
</feature>
<dbReference type="AlphaFoldDB" id="A0A974NLI8"/>
<evidence type="ECO:0000313" key="4">
    <source>
        <dbReference type="Proteomes" id="UP000595254"/>
    </source>
</evidence>
<dbReference type="Pfam" id="PF02517">
    <property type="entry name" value="Rce1-like"/>
    <property type="match status" value="1"/>
</dbReference>
<dbReference type="InterPro" id="IPR003675">
    <property type="entry name" value="Rce1/LyrA-like_dom"/>
</dbReference>
<feature type="domain" description="CAAX prenyl protease 2/Lysostaphin resistance protein A-like" evidence="2">
    <location>
        <begin position="97"/>
        <end position="179"/>
    </location>
</feature>
<name>A0A974NLI8_PERPY</name>
<feature type="transmembrane region" description="Helical" evidence="1">
    <location>
        <begin position="122"/>
        <end position="138"/>
    </location>
</feature>
<accession>A0A974NLI8</accession>
<evidence type="ECO:0000313" key="3">
    <source>
        <dbReference type="EMBL" id="QQT00122.1"/>
    </source>
</evidence>
<dbReference type="GO" id="GO:0004175">
    <property type="term" value="F:endopeptidase activity"/>
    <property type="evidence" value="ECO:0007669"/>
    <property type="project" value="UniProtKB-ARBA"/>
</dbReference>
<evidence type="ECO:0000259" key="2">
    <source>
        <dbReference type="Pfam" id="PF02517"/>
    </source>
</evidence>
<feature type="transmembrane region" description="Helical" evidence="1">
    <location>
        <begin position="167"/>
        <end position="185"/>
    </location>
</feature>
<proteinExistence type="predicted"/>
<organism evidence="3 4">
    <name type="scientific">Peribacillus psychrosaccharolyticus</name>
    <name type="common">Bacillus psychrosaccharolyticus</name>
    <dbReference type="NCBI Taxonomy" id="1407"/>
    <lineage>
        <taxon>Bacteria</taxon>
        <taxon>Bacillati</taxon>
        <taxon>Bacillota</taxon>
        <taxon>Bacilli</taxon>
        <taxon>Bacillales</taxon>
        <taxon>Bacillaceae</taxon>
        <taxon>Peribacillus</taxon>
    </lineage>
</organism>
<dbReference type="RefSeq" id="WP_040374470.1">
    <property type="nucleotide sequence ID" value="NZ_CP068053.1"/>
</dbReference>
<dbReference type="EMBL" id="CP068053">
    <property type="protein sequence ID" value="QQT00122.1"/>
    <property type="molecule type" value="Genomic_DNA"/>
</dbReference>
<feature type="transmembrane region" description="Helical" evidence="1">
    <location>
        <begin position="56"/>
        <end position="75"/>
    </location>
</feature>
<feature type="transmembrane region" description="Helical" evidence="1">
    <location>
        <begin position="21"/>
        <end position="41"/>
    </location>
</feature>
<keyword evidence="3" id="KW-0482">Metalloprotease</keyword>
<dbReference type="GO" id="GO:0008237">
    <property type="term" value="F:metallopeptidase activity"/>
    <property type="evidence" value="ECO:0007669"/>
    <property type="project" value="UniProtKB-KW"/>
</dbReference>
<feature type="transmembrane region" description="Helical" evidence="1">
    <location>
        <begin position="96"/>
        <end position="116"/>
    </location>
</feature>
<protein>
    <submittedName>
        <fullName evidence="3">CPBP family intramembrane metalloprotease</fullName>
    </submittedName>
</protein>
<evidence type="ECO:0000256" key="1">
    <source>
        <dbReference type="SAM" id="Phobius"/>
    </source>
</evidence>
<gene>
    <name evidence="3" type="ORF">I6J18_21495</name>
</gene>
<keyword evidence="1" id="KW-1133">Transmembrane helix</keyword>
<dbReference type="GO" id="GO:0080120">
    <property type="term" value="P:CAAX-box protein maturation"/>
    <property type="evidence" value="ECO:0007669"/>
    <property type="project" value="UniProtKB-ARBA"/>
</dbReference>
<keyword evidence="1" id="KW-0472">Membrane</keyword>
<reference evidence="3 4" key="1">
    <citation type="submission" date="2021-01" db="EMBL/GenBank/DDBJ databases">
        <title>FDA dAtabase for Regulatory Grade micrObial Sequences (FDA-ARGOS): Supporting development and validation of Infectious Disease Dx tests.</title>
        <authorList>
            <person name="Nelson B."/>
            <person name="Plummer A."/>
            <person name="Tallon L."/>
            <person name="Sadzewicz L."/>
            <person name="Zhao X."/>
            <person name="Boylan J."/>
            <person name="Ott S."/>
            <person name="Bowen H."/>
            <person name="Vavikolanu K."/>
            <person name="Mehta A."/>
            <person name="Aluvathingal J."/>
            <person name="Nadendla S."/>
            <person name="Myers T."/>
            <person name="Yan Y."/>
            <person name="Sichtig H."/>
        </authorList>
    </citation>
    <scope>NUCLEOTIDE SEQUENCE [LARGE SCALE GENOMIC DNA]</scope>
    <source>
        <strain evidence="3 4">FDAARGOS_1161</strain>
    </source>
</reference>
<keyword evidence="4" id="KW-1185">Reference proteome</keyword>
<dbReference type="Proteomes" id="UP000595254">
    <property type="component" value="Chromosome"/>
</dbReference>
<sequence length="191" mass="21463">MKNKQAAMIKQLSNRELFLNLLVTQIIILITAGILGFFLHIQSASFLSLFHIRPSQLLIGLTAGIALVLVDLYMMKRVPDSWQDDGGVNERIFKSLSYPMIVVVALIVAVTEEILFRGVLQVNFGLIWASLIFALVHYRYLFNGFLFISIVMVSFFIGFIFEITGSLTATIVMHFVIDCILGFLVKAKGKQ</sequence>